<feature type="compositionally biased region" description="Basic and acidic residues" evidence="1">
    <location>
        <begin position="65"/>
        <end position="86"/>
    </location>
</feature>
<dbReference type="Proteomes" id="UP001187531">
    <property type="component" value="Unassembled WGS sequence"/>
</dbReference>
<dbReference type="AlphaFoldDB" id="A0AA88HE82"/>
<sequence>MPGRSTVEQIFTMRQLVEKTREFQQKAYVAFMDFKAAFDSVDQQSLWLILKTTGLPATESKKRKRVEESQEQQENRLAAKERKTAQLDENPPGQRESKHIKTENDTDDDWVGDFDLDKVINAYQILVKKTKKIVEREISNCKMTEEPTMATPEEAARNECIQAEVAELVKRYVSGSRSERLQV</sequence>
<dbReference type="PANTHER" id="PTHR47027">
    <property type="entry name" value="REVERSE TRANSCRIPTASE DOMAIN-CONTAINING PROTEIN"/>
    <property type="match status" value="1"/>
</dbReference>
<accession>A0AA88HE82</accession>
<feature type="compositionally biased region" description="Basic and acidic residues" evidence="1">
    <location>
        <begin position="95"/>
        <end position="104"/>
    </location>
</feature>
<dbReference type="EMBL" id="JAVRJZ010000021">
    <property type="protein sequence ID" value="KAK2705399.1"/>
    <property type="molecule type" value="Genomic_DNA"/>
</dbReference>
<evidence type="ECO:0000256" key="1">
    <source>
        <dbReference type="SAM" id="MobiDB-lite"/>
    </source>
</evidence>
<feature type="region of interest" description="Disordered" evidence="1">
    <location>
        <begin position="59"/>
        <end position="105"/>
    </location>
</feature>
<comment type="caution">
    <text evidence="2">The sequence shown here is derived from an EMBL/GenBank/DDBJ whole genome shotgun (WGS) entry which is preliminary data.</text>
</comment>
<keyword evidence="3" id="KW-1185">Reference proteome</keyword>
<evidence type="ECO:0000313" key="3">
    <source>
        <dbReference type="Proteomes" id="UP001187531"/>
    </source>
</evidence>
<name>A0AA88HE82_ARTSF</name>
<protein>
    <recommendedName>
        <fullName evidence="4">Reverse transcriptase domain-containing protein</fullName>
    </recommendedName>
</protein>
<evidence type="ECO:0000313" key="2">
    <source>
        <dbReference type="EMBL" id="KAK2705399.1"/>
    </source>
</evidence>
<evidence type="ECO:0008006" key="4">
    <source>
        <dbReference type="Google" id="ProtNLM"/>
    </source>
</evidence>
<dbReference type="PANTHER" id="PTHR47027:SF20">
    <property type="entry name" value="REVERSE TRANSCRIPTASE-LIKE PROTEIN WITH RNA-DIRECTED DNA POLYMERASE DOMAIN"/>
    <property type="match status" value="1"/>
</dbReference>
<gene>
    <name evidence="2" type="ORF">QYM36_017443</name>
</gene>
<proteinExistence type="predicted"/>
<organism evidence="2 3">
    <name type="scientific">Artemia franciscana</name>
    <name type="common">Brine shrimp</name>
    <name type="synonym">Artemia sanfranciscana</name>
    <dbReference type="NCBI Taxonomy" id="6661"/>
    <lineage>
        <taxon>Eukaryota</taxon>
        <taxon>Metazoa</taxon>
        <taxon>Ecdysozoa</taxon>
        <taxon>Arthropoda</taxon>
        <taxon>Crustacea</taxon>
        <taxon>Branchiopoda</taxon>
        <taxon>Anostraca</taxon>
        <taxon>Artemiidae</taxon>
        <taxon>Artemia</taxon>
    </lineage>
</organism>
<reference evidence="2" key="1">
    <citation type="submission" date="2023-07" db="EMBL/GenBank/DDBJ databases">
        <title>Chromosome-level genome assembly of Artemia franciscana.</title>
        <authorList>
            <person name="Jo E."/>
        </authorList>
    </citation>
    <scope>NUCLEOTIDE SEQUENCE</scope>
    <source>
        <tissue evidence="2">Whole body</tissue>
    </source>
</reference>